<feature type="transmembrane region" description="Helical" evidence="2">
    <location>
        <begin position="6"/>
        <end position="27"/>
    </location>
</feature>
<dbReference type="EMBL" id="CP036279">
    <property type="protein sequence ID" value="QDU60876.1"/>
    <property type="molecule type" value="Genomic_DNA"/>
</dbReference>
<evidence type="ECO:0000256" key="2">
    <source>
        <dbReference type="SAM" id="Phobius"/>
    </source>
</evidence>
<keyword evidence="2" id="KW-0472">Membrane</keyword>
<reference evidence="3 4" key="1">
    <citation type="submission" date="2019-02" db="EMBL/GenBank/DDBJ databases">
        <title>Deep-cultivation of Planctomycetes and their phenomic and genomic characterization uncovers novel biology.</title>
        <authorList>
            <person name="Wiegand S."/>
            <person name="Jogler M."/>
            <person name="Boedeker C."/>
            <person name="Pinto D."/>
            <person name="Vollmers J."/>
            <person name="Rivas-Marin E."/>
            <person name="Kohn T."/>
            <person name="Peeters S.H."/>
            <person name="Heuer A."/>
            <person name="Rast P."/>
            <person name="Oberbeckmann S."/>
            <person name="Bunk B."/>
            <person name="Jeske O."/>
            <person name="Meyerdierks A."/>
            <person name="Storesund J.E."/>
            <person name="Kallscheuer N."/>
            <person name="Luecker S."/>
            <person name="Lage O.M."/>
            <person name="Pohl T."/>
            <person name="Merkel B.J."/>
            <person name="Hornburger P."/>
            <person name="Mueller R.-W."/>
            <person name="Bruemmer F."/>
            <person name="Labrenz M."/>
            <person name="Spormann A.M."/>
            <person name="Op den Camp H."/>
            <person name="Overmann J."/>
            <person name="Amann R."/>
            <person name="Jetten M.S.M."/>
            <person name="Mascher T."/>
            <person name="Medema M.H."/>
            <person name="Devos D.P."/>
            <person name="Kaster A.-K."/>
            <person name="Ovreas L."/>
            <person name="Rohde M."/>
            <person name="Galperin M.Y."/>
            <person name="Jogler C."/>
        </authorList>
    </citation>
    <scope>NUCLEOTIDE SEQUENCE [LARGE SCALE GENOMIC DNA]</scope>
    <source>
        <strain evidence="3 4">Pan216</strain>
    </source>
</reference>
<dbReference type="RefSeq" id="WP_145257388.1">
    <property type="nucleotide sequence ID" value="NZ_CP036279.1"/>
</dbReference>
<protein>
    <submittedName>
        <fullName evidence="3">Uncharacterized protein</fullName>
    </submittedName>
</protein>
<keyword evidence="4" id="KW-1185">Reference proteome</keyword>
<gene>
    <name evidence="3" type="ORF">Pan216_17290</name>
</gene>
<keyword evidence="2" id="KW-1133">Transmembrane helix</keyword>
<dbReference type="OrthoDB" id="289975at2"/>
<feature type="region of interest" description="Disordered" evidence="1">
    <location>
        <begin position="46"/>
        <end position="92"/>
    </location>
</feature>
<sequence>MHAVYWVIYGTVILFGVTVVAAFVWAIRTHQFQKFQQGAVSIFDPDEPVGEMTDGFPGESGPPPEVLDCDQDELSKLDPPDPTVKGTSIRHE</sequence>
<dbReference type="AlphaFoldDB" id="A0A518B1T0"/>
<dbReference type="Proteomes" id="UP000317093">
    <property type="component" value="Chromosome"/>
</dbReference>
<keyword evidence="2" id="KW-0812">Transmembrane</keyword>
<evidence type="ECO:0000313" key="3">
    <source>
        <dbReference type="EMBL" id="QDU60876.1"/>
    </source>
</evidence>
<organism evidence="3 4">
    <name type="scientific">Kolteria novifilia</name>
    <dbReference type="NCBI Taxonomy" id="2527975"/>
    <lineage>
        <taxon>Bacteria</taxon>
        <taxon>Pseudomonadati</taxon>
        <taxon>Planctomycetota</taxon>
        <taxon>Planctomycetia</taxon>
        <taxon>Kolteriales</taxon>
        <taxon>Kolteriaceae</taxon>
        <taxon>Kolteria</taxon>
    </lineage>
</organism>
<dbReference type="KEGG" id="knv:Pan216_17290"/>
<evidence type="ECO:0000313" key="4">
    <source>
        <dbReference type="Proteomes" id="UP000317093"/>
    </source>
</evidence>
<proteinExistence type="predicted"/>
<accession>A0A518B1T0</accession>
<name>A0A518B1T0_9BACT</name>
<evidence type="ECO:0000256" key="1">
    <source>
        <dbReference type="SAM" id="MobiDB-lite"/>
    </source>
</evidence>